<gene>
    <name evidence="2" type="ORF">CLOSAC_01860</name>
</gene>
<dbReference type="PANTHER" id="PTHR33933">
    <property type="entry name" value="NUCLEOTIDYLTRANSFERASE"/>
    <property type="match status" value="1"/>
</dbReference>
<dbReference type="GO" id="GO:0016779">
    <property type="term" value="F:nucleotidyltransferase activity"/>
    <property type="evidence" value="ECO:0007669"/>
    <property type="project" value="InterPro"/>
</dbReference>
<proteinExistence type="predicted"/>
<organism evidence="2 3">
    <name type="scientific">Clostridium saccharobutylicum</name>
    <dbReference type="NCBI Taxonomy" id="169679"/>
    <lineage>
        <taxon>Bacteria</taxon>
        <taxon>Bacillati</taxon>
        <taxon>Bacillota</taxon>
        <taxon>Clostridia</taxon>
        <taxon>Eubacteriales</taxon>
        <taxon>Clostridiaceae</taxon>
        <taxon>Clostridium</taxon>
    </lineage>
</organism>
<dbReference type="RefSeq" id="WP_077863688.1">
    <property type="nucleotide sequence ID" value="NZ_LZYZ01000001.1"/>
</dbReference>
<dbReference type="PANTHER" id="PTHR33933:SF3">
    <property type="entry name" value="PROTEIN ADENYLYLTRANSFERASE MJ0604-RELATED"/>
    <property type="match status" value="1"/>
</dbReference>
<sequence>MPINVKNELENIINEINKTLDITAAYLFGSYAYGNPNQDSDLDICILTDDKSKRKIEIMKILRKVINKVQSFPVDLIVYYSDEFNEKAKLNCTMEHEILLKGVKLYG</sequence>
<dbReference type="Proteomes" id="UP000191154">
    <property type="component" value="Unassembled WGS sequence"/>
</dbReference>
<dbReference type="InterPro" id="IPR043519">
    <property type="entry name" value="NT_sf"/>
</dbReference>
<dbReference type="InterPro" id="IPR002934">
    <property type="entry name" value="Polymerase_NTP_transf_dom"/>
</dbReference>
<accession>A0A1S8NHG2</accession>
<dbReference type="InterPro" id="IPR052548">
    <property type="entry name" value="Type_VII_TA_antitoxin"/>
</dbReference>
<dbReference type="CDD" id="cd05403">
    <property type="entry name" value="NT_KNTase_like"/>
    <property type="match status" value="1"/>
</dbReference>
<dbReference type="AlphaFoldDB" id="A0A1S8NHG2"/>
<evidence type="ECO:0000259" key="1">
    <source>
        <dbReference type="Pfam" id="PF01909"/>
    </source>
</evidence>
<reference evidence="2 3" key="1">
    <citation type="submission" date="2016-05" db="EMBL/GenBank/DDBJ databases">
        <title>Microbial solvent formation.</title>
        <authorList>
            <person name="Poehlein A."/>
            <person name="Montoya Solano J.D."/>
            <person name="Flitsch S."/>
            <person name="Krabben P."/>
            <person name="Duerre P."/>
            <person name="Daniel R."/>
        </authorList>
    </citation>
    <scope>NUCLEOTIDE SEQUENCE [LARGE SCALE GENOMIC DNA]</scope>
    <source>
        <strain evidence="2 3">L1-8</strain>
    </source>
</reference>
<name>A0A1S8NHG2_CLOSA</name>
<dbReference type="Pfam" id="PF01909">
    <property type="entry name" value="NTP_transf_2"/>
    <property type="match status" value="1"/>
</dbReference>
<protein>
    <submittedName>
        <fullName evidence="2">Nucleotidyltransferase domain protein</fullName>
    </submittedName>
</protein>
<keyword evidence="2" id="KW-0808">Transferase</keyword>
<dbReference type="SUPFAM" id="SSF81301">
    <property type="entry name" value="Nucleotidyltransferase"/>
    <property type="match status" value="1"/>
</dbReference>
<feature type="domain" description="Polymerase nucleotidyl transferase" evidence="1">
    <location>
        <begin position="11"/>
        <end position="87"/>
    </location>
</feature>
<comment type="caution">
    <text evidence="2">The sequence shown here is derived from an EMBL/GenBank/DDBJ whole genome shotgun (WGS) entry which is preliminary data.</text>
</comment>
<dbReference type="Gene3D" id="3.30.460.10">
    <property type="entry name" value="Beta Polymerase, domain 2"/>
    <property type="match status" value="1"/>
</dbReference>
<evidence type="ECO:0000313" key="3">
    <source>
        <dbReference type="Proteomes" id="UP000191154"/>
    </source>
</evidence>
<dbReference type="EMBL" id="LZYZ01000001">
    <property type="protein sequence ID" value="OOM15915.1"/>
    <property type="molecule type" value="Genomic_DNA"/>
</dbReference>
<evidence type="ECO:0000313" key="2">
    <source>
        <dbReference type="EMBL" id="OOM15915.1"/>
    </source>
</evidence>